<comment type="caution">
    <text evidence="3">The sequence shown here is derived from an EMBL/GenBank/DDBJ whole genome shotgun (WGS) entry which is preliminary data.</text>
</comment>
<feature type="compositionally biased region" description="Low complexity" evidence="1">
    <location>
        <begin position="350"/>
        <end position="359"/>
    </location>
</feature>
<feature type="region of interest" description="Disordered" evidence="1">
    <location>
        <begin position="538"/>
        <end position="557"/>
    </location>
</feature>
<dbReference type="OrthoDB" id="10030973at2759"/>
<evidence type="ECO:0000259" key="2">
    <source>
        <dbReference type="Pfam" id="PF13843"/>
    </source>
</evidence>
<feature type="region of interest" description="Disordered" evidence="1">
    <location>
        <begin position="430"/>
        <end position="480"/>
    </location>
</feature>
<proteinExistence type="predicted"/>
<organism evidence="3 4">
    <name type="scientific">Adineta steineri</name>
    <dbReference type="NCBI Taxonomy" id="433720"/>
    <lineage>
        <taxon>Eukaryota</taxon>
        <taxon>Metazoa</taxon>
        <taxon>Spiralia</taxon>
        <taxon>Gnathifera</taxon>
        <taxon>Rotifera</taxon>
        <taxon>Eurotatoria</taxon>
        <taxon>Bdelloidea</taxon>
        <taxon>Adinetida</taxon>
        <taxon>Adinetidae</taxon>
        <taxon>Adineta</taxon>
    </lineage>
</organism>
<evidence type="ECO:0000313" key="4">
    <source>
        <dbReference type="Proteomes" id="UP000663891"/>
    </source>
</evidence>
<dbReference type="Pfam" id="PF13843">
    <property type="entry name" value="DDE_Tnp_1_7"/>
    <property type="match status" value="1"/>
</dbReference>
<feature type="compositionally biased region" description="Acidic residues" evidence="1">
    <location>
        <begin position="454"/>
        <end position="473"/>
    </location>
</feature>
<evidence type="ECO:0000313" key="3">
    <source>
        <dbReference type="EMBL" id="CAF1288119.1"/>
    </source>
</evidence>
<dbReference type="InterPro" id="IPR029526">
    <property type="entry name" value="PGBD"/>
</dbReference>
<sequence>MEEENKNCSDMDIGSGSETHDAQSETSEDESEIDLLEIDRLEIDTNKDFSKKTSFSFRSGMIWFSIPSHPRKTKFSSAATEKSGVTEFTKNITSIEDVFLCFVSVEMLNKIMVYSNMEGERNKASDDEWEAITLIELKAFIGLLLLAGLMGKSKKSIKSLWNRNPLESPIFRATMSRNRFETILSTIRFDNKITREERKQTDKFAAFREIWSDFRENSKKCYSPGLCITIDEQLLGFRGKCPFRQYIPSKPDKYGIKFWLCVDVDSYYIFDAFPYVGRQPNEQRQHFVGANVGLELMKLMYGSNRNVTIDNFFTSIPLAKELHTKKLTLDEAEVEEKTSNNVANESVSSDADATTTTTTTDDKELIPKLVEHASSMIVETKEIELEKPFQSASAHLCSNSCEKKLLRNPKNETATTNKLLEWEPLIKKSHHASSNKTTPTTTQSNVIIEMTTKEDDEDEDEDDDDDDDDDDAENTNAFNLEAIRNDNEKEPSFALLDILKQNKNNLEELYNIERDYKLKKIDAYDQLAKIRRKIRRRTKRNKAKNTETTTTQSEDEEKETEIYYIEEYDRQKRRLRLVTKAIALAKKHSK</sequence>
<feature type="region of interest" description="Disordered" evidence="1">
    <location>
        <begin position="334"/>
        <end position="365"/>
    </location>
</feature>
<accession>A0A815CT95</accession>
<dbReference type="PANTHER" id="PTHR46599:SF6">
    <property type="entry name" value="DUAL SPECIFICITY PHOSPHATASE 26"/>
    <property type="match status" value="1"/>
</dbReference>
<dbReference type="EMBL" id="CAJNON010000490">
    <property type="protein sequence ID" value="CAF1288119.1"/>
    <property type="molecule type" value="Genomic_DNA"/>
</dbReference>
<dbReference type="PANTHER" id="PTHR46599">
    <property type="entry name" value="PIGGYBAC TRANSPOSABLE ELEMENT-DERIVED PROTEIN 4"/>
    <property type="match status" value="1"/>
</dbReference>
<dbReference type="AlphaFoldDB" id="A0A815CT95"/>
<dbReference type="Proteomes" id="UP000663891">
    <property type="component" value="Unassembled WGS sequence"/>
</dbReference>
<feature type="compositionally biased region" description="Polar residues" evidence="1">
    <location>
        <begin position="434"/>
        <end position="446"/>
    </location>
</feature>
<feature type="domain" description="PiggyBac transposable element-derived protein" evidence="2">
    <location>
        <begin position="97"/>
        <end position="327"/>
    </location>
</feature>
<evidence type="ECO:0000256" key="1">
    <source>
        <dbReference type="SAM" id="MobiDB-lite"/>
    </source>
</evidence>
<feature type="region of interest" description="Disordered" evidence="1">
    <location>
        <begin position="1"/>
        <end position="33"/>
    </location>
</feature>
<feature type="compositionally biased region" description="Polar residues" evidence="1">
    <location>
        <begin position="339"/>
        <end position="349"/>
    </location>
</feature>
<name>A0A815CT95_9BILA</name>
<gene>
    <name evidence="3" type="ORF">VCS650_LOCUS30348</name>
</gene>
<protein>
    <recommendedName>
        <fullName evidence="2">PiggyBac transposable element-derived protein domain-containing protein</fullName>
    </recommendedName>
</protein>
<reference evidence="3" key="1">
    <citation type="submission" date="2021-02" db="EMBL/GenBank/DDBJ databases">
        <authorList>
            <person name="Nowell W R."/>
        </authorList>
    </citation>
    <scope>NUCLEOTIDE SEQUENCE</scope>
</reference>